<evidence type="ECO:0000256" key="1">
    <source>
        <dbReference type="ARBA" id="ARBA00004613"/>
    </source>
</evidence>
<keyword evidence="5" id="KW-0732">Signal</keyword>
<dbReference type="GO" id="GO:0016042">
    <property type="term" value="P:lipid catabolic process"/>
    <property type="evidence" value="ECO:0007669"/>
    <property type="project" value="TreeGrafter"/>
</dbReference>
<feature type="domain" description="Lipase" evidence="6">
    <location>
        <begin position="26"/>
        <end position="352"/>
    </location>
</feature>
<dbReference type="Pfam" id="PF00151">
    <property type="entry name" value="Lipase"/>
    <property type="match status" value="1"/>
</dbReference>
<dbReference type="EMBL" id="JAIWYP010000016">
    <property type="protein sequence ID" value="KAH3698243.1"/>
    <property type="molecule type" value="Genomic_DNA"/>
</dbReference>
<keyword evidence="8" id="KW-1185">Reference proteome</keyword>
<sequence>MRITIALCVLGLCTGAFGCWWSLRKEVCYEADGIGCFSNAKPYDNANCILPESPNAIQVKFLLYTRANTQSPQIVNKSSNSIKASRFSSTRKTKFIIHGYNDEHGPWMSKMAQAIIKREDANVFAVDWSKGADNINYNQAAANTRVVGALIAQFITQLRTTTQAQYGDFHLIGHSLSAHISGYAGERISRIGRITGLDPAGPQFEKKDPKVRLDPTDALFVDAIHTDGDSLIQLSFGLEQPVGHVDYYPNGGENQPGCSKELGQHWFNLITGGIGALTDSVACSHMRVLDLFTESINSNCNFRAQPCSSRADFQAGRCKTCGAGCANMGYNSNSKQPRNGTYYLSTNGESPYCKG</sequence>
<dbReference type="FunFam" id="3.40.50.1820:FF:000033">
    <property type="entry name" value="Pancreatic triacylglycerol lipase"/>
    <property type="match status" value="1"/>
</dbReference>
<evidence type="ECO:0000256" key="4">
    <source>
        <dbReference type="RuleBase" id="RU004262"/>
    </source>
</evidence>
<evidence type="ECO:0000256" key="5">
    <source>
        <dbReference type="SAM" id="SignalP"/>
    </source>
</evidence>
<dbReference type="PANTHER" id="PTHR11610">
    <property type="entry name" value="LIPASE"/>
    <property type="match status" value="1"/>
</dbReference>
<dbReference type="SUPFAM" id="SSF53474">
    <property type="entry name" value="alpha/beta-Hydrolases"/>
    <property type="match status" value="1"/>
</dbReference>
<dbReference type="PRINTS" id="PR00821">
    <property type="entry name" value="TAGLIPASE"/>
</dbReference>
<accession>A0A9D4BM80</accession>
<keyword evidence="3" id="KW-0964">Secreted</keyword>
<dbReference type="PROSITE" id="PS51257">
    <property type="entry name" value="PROKAR_LIPOPROTEIN"/>
    <property type="match status" value="1"/>
</dbReference>
<comment type="similarity">
    <text evidence="2 4">Belongs to the AB hydrolase superfamily. Lipase family.</text>
</comment>
<name>A0A9D4BM80_DREPO</name>
<evidence type="ECO:0000256" key="2">
    <source>
        <dbReference type="ARBA" id="ARBA00010701"/>
    </source>
</evidence>
<feature type="signal peptide" evidence="5">
    <location>
        <begin position="1"/>
        <end position="18"/>
    </location>
</feature>
<comment type="subcellular location">
    <subcellularLocation>
        <location evidence="1">Secreted</location>
    </subcellularLocation>
</comment>
<dbReference type="CDD" id="cd00707">
    <property type="entry name" value="Pancreat_lipase_like"/>
    <property type="match status" value="1"/>
</dbReference>
<reference evidence="7" key="2">
    <citation type="submission" date="2020-11" db="EMBL/GenBank/DDBJ databases">
        <authorList>
            <person name="McCartney M.A."/>
            <person name="Auch B."/>
            <person name="Kono T."/>
            <person name="Mallez S."/>
            <person name="Becker A."/>
            <person name="Gohl D.M."/>
            <person name="Silverstein K.A.T."/>
            <person name="Koren S."/>
            <person name="Bechman K.B."/>
            <person name="Herman A."/>
            <person name="Abrahante J.E."/>
            <person name="Garbe J."/>
        </authorList>
    </citation>
    <scope>NUCLEOTIDE SEQUENCE</scope>
    <source>
        <strain evidence="7">Duluth1</strain>
        <tissue evidence="7">Whole animal</tissue>
    </source>
</reference>
<evidence type="ECO:0000259" key="6">
    <source>
        <dbReference type="Pfam" id="PF00151"/>
    </source>
</evidence>
<evidence type="ECO:0000313" key="8">
    <source>
        <dbReference type="Proteomes" id="UP000828390"/>
    </source>
</evidence>
<dbReference type="InterPro" id="IPR033906">
    <property type="entry name" value="Lipase_N"/>
</dbReference>
<protein>
    <recommendedName>
        <fullName evidence="6">Lipase domain-containing protein</fullName>
    </recommendedName>
</protein>
<comment type="caution">
    <text evidence="7">The sequence shown here is derived from an EMBL/GenBank/DDBJ whole genome shotgun (WGS) entry which is preliminary data.</text>
</comment>
<organism evidence="7 8">
    <name type="scientific">Dreissena polymorpha</name>
    <name type="common">Zebra mussel</name>
    <name type="synonym">Mytilus polymorpha</name>
    <dbReference type="NCBI Taxonomy" id="45954"/>
    <lineage>
        <taxon>Eukaryota</taxon>
        <taxon>Metazoa</taxon>
        <taxon>Spiralia</taxon>
        <taxon>Lophotrochozoa</taxon>
        <taxon>Mollusca</taxon>
        <taxon>Bivalvia</taxon>
        <taxon>Autobranchia</taxon>
        <taxon>Heteroconchia</taxon>
        <taxon>Euheterodonta</taxon>
        <taxon>Imparidentia</taxon>
        <taxon>Neoheterodontei</taxon>
        <taxon>Myida</taxon>
        <taxon>Dreissenoidea</taxon>
        <taxon>Dreissenidae</taxon>
        <taxon>Dreissena</taxon>
    </lineage>
</organism>
<gene>
    <name evidence="7" type="ORF">DPMN_085762</name>
</gene>
<dbReference type="InterPro" id="IPR029058">
    <property type="entry name" value="AB_hydrolase_fold"/>
</dbReference>
<evidence type="ECO:0000256" key="3">
    <source>
        <dbReference type="ARBA" id="ARBA00022525"/>
    </source>
</evidence>
<dbReference type="OrthoDB" id="199913at2759"/>
<dbReference type="Proteomes" id="UP000828390">
    <property type="component" value="Unassembled WGS sequence"/>
</dbReference>
<dbReference type="AlphaFoldDB" id="A0A9D4BM80"/>
<proteinExistence type="inferred from homology"/>
<reference evidence="7" key="1">
    <citation type="journal article" date="2019" name="bioRxiv">
        <title>The Genome of the Zebra Mussel, Dreissena polymorpha: A Resource for Invasive Species Research.</title>
        <authorList>
            <person name="McCartney M.A."/>
            <person name="Auch B."/>
            <person name="Kono T."/>
            <person name="Mallez S."/>
            <person name="Zhang Y."/>
            <person name="Obille A."/>
            <person name="Becker A."/>
            <person name="Abrahante J.E."/>
            <person name="Garbe J."/>
            <person name="Badalamenti J.P."/>
            <person name="Herman A."/>
            <person name="Mangelson H."/>
            <person name="Liachko I."/>
            <person name="Sullivan S."/>
            <person name="Sone E.D."/>
            <person name="Koren S."/>
            <person name="Silverstein K.A.T."/>
            <person name="Beckman K.B."/>
            <person name="Gohl D.M."/>
        </authorList>
    </citation>
    <scope>NUCLEOTIDE SEQUENCE</scope>
    <source>
        <strain evidence="7">Duluth1</strain>
        <tissue evidence="7">Whole animal</tissue>
    </source>
</reference>
<evidence type="ECO:0000313" key="7">
    <source>
        <dbReference type="EMBL" id="KAH3698243.1"/>
    </source>
</evidence>
<dbReference type="InterPro" id="IPR013818">
    <property type="entry name" value="Lipase"/>
</dbReference>
<dbReference type="GO" id="GO:0005615">
    <property type="term" value="C:extracellular space"/>
    <property type="evidence" value="ECO:0007669"/>
    <property type="project" value="TreeGrafter"/>
</dbReference>
<dbReference type="InterPro" id="IPR000734">
    <property type="entry name" value="TAG_lipase"/>
</dbReference>
<dbReference type="Gene3D" id="3.40.50.1820">
    <property type="entry name" value="alpha/beta hydrolase"/>
    <property type="match status" value="1"/>
</dbReference>
<feature type="chain" id="PRO_5039041606" description="Lipase domain-containing protein" evidence="5">
    <location>
        <begin position="19"/>
        <end position="355"/>
    </location>
</feature>
<dbReference type="GO" id="GO:0016298">
    <property type="term" value="F:lipase activity"/>
    <property type="evidence" value="ECO:0007669"/>
    <property type="project" value="InterPro"/>
</dbReference>